<feature type="compositionally biased region" description="Basic and acidic residues" evidence="1">
    <location>
        <begin position="12"/>
        <end position="35"/>
    </location>
</feature>
<organism evidence="2 3">
    <name type="scientific">Senna tora</name>
    <dbReference type="NCBI Taxonomy" id="362788"/>
    <lineage>
        <taxon>Eukaryota</taxon>
        <taxon>Viridiplantae</taxon>
        <taxon>Streptophyta</taxon>
        <taxon>Embryophyta</taxon>
        <taxon>Tracheophyta</taxon>
        <taxon>Spermatophyta</taxon>
        <taxon>Magnoliopsida</taxon>
        <taxon>eudicotyledons</taxon>
        <taxon>Gunneridae</taxon>
        <taxon>Pentapetalae</taxon>
        <taxon>rosids</taxon>
        <taxon>fabids</taxon>
        <taxon>Fabales</taxon>
        <taxon>Fabaceae</taxon>
        <taxon>Caesalpinioideae</taxon>
        <taxon>Cassia clade</taxon>
        <taxon>Senna</taxon>
    </lineage>
</organism>
<name>A0A835CEV6_9FABA</name>
<protein>
    <submittedName>
        <fullName evidence="2">Uncharacterized protein</fullName>
    </submittedName>
</protein>
<evidence type="ECO:0000313" key="2">
    <source>
        <dbReference type="EMBL" id="KAF7839579.1"/>
    </source>
</evidence>
<feature type="region of interest" description="Disordered" evidence="1">
    <location>
        <begin position="1"/>
        <end position="35"/>
    </location>
</feature>
<evidence type="ECO:0000313" key="3">
    <source>
        <dbReference type="Proteomes" id="UP000634136"/>
    </source>
</evidence>
<keyword evidence="3" id="KW-1185">Reference proteome</keyword>
<sequence>MASRSNEGTENGEEKARENGTENGEIDQKRENGGK</sequence>
<accession>A0A835CEV6</accession>
<comment type="caution">
    <text evidence="2">The sequence shown here is derived from an EMBL/GenBank/DDBJ whole genome shotgun (WGS) entry which is preliminary data.</text>
</comment>
<evidence type="ECO:0000256" key="1">
    <source>
        <dbReference type="SAM" id="MobiDB-lite"/>
    </source>
</evidence>
<reference evidence="2" key="1">
    <citation type="submission" date="2020-09" db="EMBL/GenBank/DDBJ databases">
        <title>Genome-Enabled Discovery of Anthraquinone Biosynthesis in Senna tora.</title>
        <authorList>
            <person name="Kang S.-H."/>
            <person name="Pandey R.P."/>
            <person name="Lee C.-M."/>
            <person name="Sim J.-S."/>
            <person name="Jeong J.-T."/>
            <person name="Choi B.-S."/>
            <person name="Jung M."/>
            <person name="Ginzburg D."/>
            <person name="Zhao K."/>
            <person name="Won S.Y."/>
            <person name="Oh T.-J."/>
            <person name="Yu Y."/>
            <person name="Kim N.-H."/>
            <person name="Lee O.R."/>
            <person name="Lee T.-H."/>
            <person name="Bashyal P."/>
            <person name="Kim T.-S."/>
            <person name="Lee W.-H."/>
            <person name="Kawkins C."/>
            <person name="Kim C.-K."/>
            <person name="Kim J.S."/>
            <person name="Ahn B.O."/>
            <person name="Rhee S.Y."/>
            <person name="Sohng J.K."/>
        </authorList>
    </citation>
    <scope>NUCLEOTIDE SEQUENCE</scope>
    <source>
        <tissue evidence="2">Leaf</tissue>
    </source>
</reference>
<dbReference type="Proteomes" id="UP000634136">
    <property type="component" value="Unassembled WGS sequence"/>
</dbReference>
<proteinExistence type="predicted"/>
<dbReference type="AlphaFoldDB" id="A0A835CEV6"/>
<dbReference type="EMBL" id="JAAIUW010000003">
    <property type="protein sequence ID" value="KAF7839579.1"/>
    <property type="molecule type" value="Genomic_DNA"/>
</dbReference>
<gene>
    <name evidence="2" type="ORF">G2W53_008061</name>
</gene>